<dbReference type="PROSITE" id="PS51063">
    <property type="entry name" value="HTH_CRP_2"/>
    <property type="match status" value="1"/>
</dbReference>
<gene>
    <name evidence="5" type="primary">ntcA</name>
</gene>
<dbReference type="InterPro" id="IPR012318">
    <property type="entry name" value="HTH_CRP"/>
</dbReference>
<dbReference type="GO" id="GO:0003677">
    <property type="term" value="F:DNA binding"/>
    <property type="evidence" value="ECO:0007669"/>
    <property type="project" value="UniProtKB-KW"/>
</dbReference>
<dbReference type="AlphaFoldDB" id="A0A4D6WSE8"/>
<dbReference type="InterPro" id="IPR014710">
    <property type="entry name" value="RmlC-like_jellyroll"/>
</dbReference>
<dbReference type="SUPFAM" id="SSF51206">
    <property type="entry name" value="cAMP-binding domain-like"/>
    <property type="match status" value="1"/>
</dbReference>
<organism evidence="5">
    <name type="scientific">Erythroglossum lusitanicum</name>
    <dbReference type="NCBI Taxonomy" id="2575615"/>
    <lineage>
        <taxon>Eukaryota</taxon>
        <taxon>Rhodophyta</taxon>
        <taxon>Florideophyceae</taxon>
        <taxon>Rhodymeniophycidae</taxon>
        <taxon>Ceramiales</taxon>
        <taxon>Delesseriaceae</taxon>
        <taxon>Erythroglossum</taxon>
    </lineage>
</organism>
<evidence type="ECO:0000256" key="2">
    <source>
        <dbReference type="ARBA" id="ARBA00023125"/>
    </source>
</evidence>
<reference evidence="5" key="2">
    <citation type="submission" date="2019-04" db="EMBL/GenBank/DDBJ databases">
        <authorList>
            <person name="Pasella M."/>
        </authorList>
    </citation>
    <scope>NUCLEOTIDE SEQUENCE</scope>
    <source>
        <strain evidence="5">PD2950_4</strain>
    </source>
</reference>
<keyword evidence="5" id="KW-0934">Plastid</keyword>
<reference evidence="5" key="1">
    <citation type="journal article" date="2019" name="Mol. Phylogenet. Evol.">
        <title>Morphological evolution and classification of the red algal order Ceramiales inferred using plastid phylogenomics.</title>
        <authorList>
            <person name="Diaz-Tapia P."/>
            <person name="Pasella M.M."/>
            <person name="Verbruggen H."/>
            <person name="Maggs C.A."/>
        </authorList>
    </citation>
    <scope>NUCLEOTIDE SEQUENCE</scope>
    <source>
        <strain evidence="5">PD2950_4</strain>
    </source>
</reference>
<proteinExistence type="predicted"/>
<sequence length="208" mass="24767">MQWINAFSNSQIKYYIYKLNKGDSIIYNYYETYNKSLIILSGIIYIIKIFTNREIIPIAILNTNNIICLDNLYTTKQNYYKLTAFEQTYIISFNMNELKYESHICKSLTSNIIKSYDLTLKKYELMNNILMQKNIQNRLIQIILFLSLEFGIVYQQKIIIPFTLSQKNLANITGSNKITINRIIHKLSKQMIIKYSLKKKFIFRIFLL</sequence>
<evidence type="ECO:0000259" key="4">
    <source>
        <dbReference type="PROSITE" id="PS51063"/>
    </source>
</evidence>
<evidence type="ECO:0000256" key="1">
    <source>
        <dbReference type="ARBA" id="ARBA00023015"/>
    </source>
</evidence>
<keyword evidence="3" id="KW-0804">Transcription</keyword>
<keyword evidence="2" id="KW-0238">DNA-binding</keyword>
<name>A0A4D6WSE8_9FLOR</name>
<keyword evidence="1" id="KW-0805">Transcription regulation</keyword>
<dbReference type="EMBL" id="MK814656">
    <property type="protein sequence ID" value="QCI06569.1"/>
    <property type="molecule type" value="Genomic_DNA"/>
</dbReference>
<dbReference type="InterPro" id="IPR018490">
    <property type="entry name" value="cNMP-bd_dom_sf"/>
</dbReference>
<geneLocation type="plastid" evidence="5"/>
<dbReference type="InterPro" id="IPR036390">
    <property type="entry name" value="WH_DNA-bd_sf"/>
</dbReference>
<dbReference type="GO" id="GO:0006355">
    <property type="term" value="P:regulation of DNA-templated transcription"/>
    <property type="evidence" value="ECO:0007669"/>
    <property type="project" value="InterPro"/>
</dbReference>
<accession>A0A4D6WSE8</accession>
<evidence type="ECO:0000256" key="3">
    <source>
        <dbReference type="ARBA" id="ARBA00023163"/>
    </source>
</evidence>
<dbReference type="SUPFAM" id="SSF46785">
    <property type="entry name" value="Winged helix' DNA-binding domain"/>
    <property type="match status" value="1"/>
</dbReference>
<feature type="domain" description="HTH crp-type" evidence="4">
    <location>
        <begin position="133"/>
        <end position="208"/>
    </location>
</feature>
<dbReference type="Gene3D" id="2.60.120.10">
    <property type="entry name" value="Jelly Rolls"/>
    <property type="match status" value="1"/>
</dbReference>
<evidence type="ECO:0000313" key="5">
    <source>
        <dbReference type="EMBL" id="QCI06569.1"/>
    </source>
</evidence>
<protein>
    <submittedName>
        <fullName evidence="5">Global nitrogen transcriptional regulator</fullName>
    </submittedName>
</protein>